<gene>
    <name evidence="1" type="ORF">ACFQGU_00860</name>
</gene>
<accession>A0ABW1SWL7</accession>
<protein>
    <submittedName>
        <fullName evidence="1">Uncharacterized protein</fullName>
    </submittedName>
</protein>
<dbReference type="RefSeq" id="WP_386763458.1">
    <property type="nucleotide sequence ID" value="NZ_JBHSTI010000002.1"/>
</dbReference>
<sequence length="137" mass="14452">MTFEDLPDNWPTLPLTEPQLLADVLDLVVGHHDRVDESFVVLACDSDVRLVQPCVIGPDPGPCDPQTVRAFFDAMREGLADLEGGTVIVAAARARGLTPTPDDHAWIAATQAAIAGTGWTLSSAHVVTLDGSRAIAA</sequence>
<evidence type="ECO:0000313" key="2">
    <source>
        <dbReference type="Proteomes" id="UP001596138"/>
    </source>
</evidence>
<keyword evidence="2" id="KW-1185">Reference proteome</keyword>
<evidence type="ECO:0000313" key="1">
    <source>
        <dbReference type="EMBL" id="MFC6236412.1"/>
    </source>
</evidence>
<dbReference type="Proteomes" id="UP001596138">
    <property type="component" value="Unassembled WGS sequence"/>
</dbReference>
<reference evidence="2" key="1">
    <citation type="journal article" date="2019" name="Int. J. Syst. Evol. Microbiol.">
        <title>The Global Catalogue of Microorganisms (GCM) 10K type strain sequencing project: providing services to taxonomists for standard genome sequencing and annotation.</title>
        <authorList>
            <consortium name="The Broad Institute Genomics Platform"/>
            <consortium name="The Broad Institute Genome Sequencing Center for Infectious Disease"/>
            <person name="Wu L."/>
            <person name="Ma J."/>
        </authorList>
    </citation>
    <scope>NUCLEOTIDE SEQUENCE [LARGE SCALE GENOMIC DNA]</scope>
    <source>
        <strain evidence="2">CGMCC 4.7317</strain>
    </source>
</reference>
<organism evidence="1 2">
    <name type="scientific">Longivirga aurantiaca</name>
    <dbReference type="NCBI Taxonomy" id="1837743"/>
    <lineage>
        <taxon>Bacteria</taxon>
        <taxon>Bacillati</taxon>
        <taxon>Actinomycetota</taxon>
        <taxon>Actinomycetes</taxon>
        <taxon>Sporichthyales</taxon>
        <taxon>Sporichthyaceae</taxon>
        <taxon>Longivirga</taxon>
    </lineage>
</organism>
<proteinExistence type="predicted"/>
<name>A0ABW1SWL7_9ACTN</name>
<dbReference type="EMBL" id="JBHSTI010000002">
    <property type="protein sequence ID" value="MFC6236412.1"/>
    <property type="molecule type" value="Genomic_DNA"/>
</dbReference>
<comment type="caution">
    <text evidence="1">The sequence shown here is derived from an EMBL/GenBank/DDBJ whole genome shotgun (WGS) entry which is preliminary data.</text>
</comment>